<dbReference type="OrthoDB" id="1794633at2"/>
<feature type="domain" description="NYN" evidence="1">
    <location>
        <begin position="52"/>
        <end position="190"/>
    </location>
</feature>
<reference evidence="2 3" key="1">
    <citation type="submission" date="2019-02" db="EMBL/GenBank/DDBJ databases">
        <title>Deep-cultivation of Planctomycetes and their phenomic and genomic characterization uncovers novel biology.</title>
        <authorList>
            <person name="Wiegand S."/>
            <person name="Jogler M."/>
            <person name="Boedeker C."/>
            <person name="Pinto D."/>
            <person name="Vollmers J."/>
            <person name="Rivas-Marin E."/>
            <person name="Kohn T."/>
            <person name="Peeters S.H."/>
            <person name="Heuer A."/>
            <person name="Rast P."/>
            <person name="Oberbeckmann S."/>
            <person name="Bunk B."/>
            <person name="Jeske O."/>
            <person name="Meyerdierks A."/>
            <person name="Storesund J.E."/>
            <person name="Kallscheuer N."/>
            <person name="Luecker S."/>
            <person name="Lage O.M."/>
            <person name="Pohl T."/>
            <person name="Merkel B.J."/>
            <person name="Hornburger P."/>
            <person name="Mueller R.-W."/>
            <person name="Bruemmer F."/>
            <person name="Labrenz M."/>
            <person name="Spormann A.M."/>
            <person name="Op den Camp H."/>
            <person name="Overmann J."/>
            <person name="Amann R."/>
            <person name="Jetten M.S.M."/>
            <person name="Mascher T."/>
            <person name="Medema M.H."/>
            <person name="Devos D.P."/>
            <person name="Kaster A.-K."/>
            <person name="Ovreas L."/>
            <person name="Rohde M."/>
            <person name="Galperin M.Y."/>
            <person name="Jogler C."/>
        </authorList>
    </citation>
    <scope>NUCLEOTIDE SEQUENCE [LARGE SCALE GENOMIC DNA]</scope>
    <source>
        <strain evidence="2 3">Pan44</strain>
    </source>
</reference>
<evidence type="ECO:0000313" key="3">
    <source>
        <dbReference type="Proteomes" id="UP000315700"/>
    </source>
</evidence>
<evidence type="ECO:0000313" key="2">
    <source>
        <dbReference type="EMBL" id="QDT53016.1"/>
    </source>
</evidence>
<keyword evidence="3" id="KW-1185">Reference proteome</keyword>
<dbReference type="KEGG" id="ccos:Pan44_10310"/>
<dbReference type="Proteomes" id="UP000315700">
    <property type="component" value="Chromosome"/>
</dbReference>
<sequence length="212" mass="23765">MAGTFVYVDGESHYIRAQNSWAAIHGADAHLRDLRYVDEDGDSLVLINPAAKVFWTRRMHPNANRITYFTAIAGEPKAKFEVQKQLRSFSIDSEVVHEPKTRADQRANALRSLALIEKAKGVDIALAVRMISDAHHHAFDECHLYTSDVDFLPVIELVRGLGKRVFVHGFSSGLAEDSQLLVIPDRFYDLEQMLREECTRCASVPPQCEGGA</sequence>
<dbReference type="InterPro" id="IPR021139">
    <property type="entry name" value="NYN"/>
</dbReference>
<dbReference type="AlphaFoldDB" id="A0A517SAB0"/>
<dbReference type="Gene3D" id="3.40.50.1010">
    <property type="entry name" value="5'-nuclease"/>
    <property type="match status" value="1"/>
</dbReference>
<gene>
    <name evidence="2" type="ORF">Pan44_10310</name>
</gene>
<dbReference type="RefSeq" id="WP_145027864.1">
    <property type="nucleotide sequence ID" value="NZ_CP036271.1"/>
</dbReference>
<proteinExistence type="predicted"/>
<dbReference type="GO" id="GO:0004540">
    <property type="term" value="F:RNA nuclease activity"/>
    <property type="evidence" value="ECO:0007669"/>
    <property type="project" value="InterPro"/>
</dbReference>
<evidence type="ECO:0000259" key="1">
    <source>
        <dbReference type="Pfam" id="PF01936"/>
    </source>
</evidence>
<protein>
    <submittedName>
        <fullName evidence="2">NYN domain protein</fullName>
    </submittedName>
</protein>
<name>A0A517SAB0_9PLAN</name>
<dbReference type="Pfam" id="PF01936">
    <property type="entry name" value="NYN"/>
    <property type="match status" value="1"/>
</dbReference>
<dbReference type="EMBL" id="CP036271">
    <property type="protein sequence ID" value="QDT53016.1"/>
    <property type="molecule type" value="Genomic_DNA"/>
</dbReference>
<organism evidence="2 3">
    <name type="scientific">Caulifigura coniformis</name>
    <dbReference type="NCBI Taxonomy" id="2527983"/>
    <lineage>
        <taxon>Bacteria</taxon>
        <taxon>Pseudomonadati</taxon>
        <taxon>Planctomycetota</taxon>
        <taxon>Planctomycetia</taxon>
        <taxon>Planctomycetales</taxon>
        <taxon>Planctomycetaceae</taxon>
        <taxon>Caulifigura</taxon>
    </lineage>
</organism>
<accession>A0A517SAB0</accession>
<dbReference type="InParanoid" id="A0A517SAB0"/>